<dbReference type="PROSITE" id="PS00348">
    <property type="entry name" value="P53"/>
    <property type="match status" value="1"/>
</dbReference>
<dbReference type="PANTHER" id="PTHR11447:SF6">
    <property type="entry name" value="CELLULAR TUMOR ANTIGEN P53"/>
    <property type="match status" value="1"/>
</dbReference>
<dbReference type="InterPro" id="IPR002117">
    <property type="entry name" value="p53_tumour_suppressor"/>
</dbReference>
<dbReference type="Pfam" id="PF00870">
    <property type="entry name" value="P53"/>
    <property type="match status" value="1"/>
</dbReference>
<comment type="cofactor">
    <cofactor evidence="14">
        <name>Zn(2+)</name>
        <dbReference type="ChEBI" id="CHEBI:29105"/>
    </cofactor>
    <text evidence="14">Binds 1 zinc ion per subunit.</text>
</comment>
<dbReference type="SUPFAM" id="SSF49417">
    <property type="entry name" value="p53-like transcription factors"/>
    <property type="match status" value="1"/>
</dbReference>
<comment type="subcellular location">
    <subcellularLocation>
        <location evidence="14">Cytoplasm</location>
    </subcellularLocation>
    <subcellularLocation>
        <location evidence="14">Nucleus</location>
    </subcellularLocation>
</comment>
<feature type="compositionally biased region" description="Basic residues" evidence="15">
    <location>
        <begin position="449"/>
        <end position="467"/>
    </location>
</feature>
<feature type="region of interest" description="Disordered" evidence="15">
    <location>
        <begin position="435"/>
        <end position="476"/>
    </location>
</feature>
<dbReference type="InterPro" id="IPR057064">
    <property type="entry name" value="P53_central_site"/>
</dbReference>
<keyword evidence="3 14" id="KW-0963">Cytoplasm</keyword>
<evidence type="ECO:0000313" key="17">
    <source>
        <dbReference type="Proteomes" id="UP001652622"/>
    </source>
</evidence>
<keyword evidence="12 14" id="KW-0539">Nucleus</keyword>
<evidence type="ECO:0000256" key="3">
    <source>
        <dbReference type="ARBA" id="ARBA00022490"/>
    </source>
</evidence>
<evidence type="ECO:0000256" key="10">
    <source>
        <dbReference type="ARBA" id="ARBA00023159"/>
    </source>
</evidence>
<reference evidence="18" key="1">
    <citation type="submission" date="2025-08" db="UniProtKB">
        <authorList>
            <consortium name="RefSeq"/>
        </authorList>
    </citation>
    <scope>IDENTIFICATION</scope>
    <source>
        <tissue evidence="18">Blood</tissue>
    </source>
</reference>
<evidence type="ECO:0000256" key="9">
    <source>
        <dbReference type="ARBA" id="ARBA00023125"/>
    </source>
</evidence>
<dbReference type="InterPro" id="IPR011615">
    <property type="entry name" value="p53_DNA-bd"/>
</dbReference>
<evidence type="ECO:0000256" key="5">
    <source>
        <dbReference type="ARBA" id="ARBA00022703"/>
    </source>
</evidence>
<dbReference type="InterPro" id="IPR012346">
    <property type="entry name" value="p53/RUNT-type_TF_DNA-bd_sf"/>
</dbReference>
<evidence type="ECO:0000256" key="6">
    <source>
        <dbReference type="ARBA" id="ARBA00022723"/>
    </source>
</evidence>
<evidence type="ECO:0000256" key="2">
    <source>
        <dbReference type="ARBA" id="ARBA00017135"/>
    </source>
</evidence>
<evidence type="ECO:0000256" key="1">
    <source>
        <dbReference type="ARBA" id="ARBA00006167"/>
    </source>
</evidence>
<evidence type="ECO:0000256" key="15">
    <source>
        <dbReference type="SAM" id="MobiDB-lite"/>
    </source>
</evidence>
<organism evidence="17 18">
    <name type="scientific">Pantherophis guttatus</name>
    <name type="common">Corn snake</name>
    <name type="synonym">Elaphe guttata</name>
    <dbReference type="NCBI Taxonomy" id="94885"/>
    <lineage>
        <taxon>Eukaryota</taxon>
        <taxon>Metazoa</taxon>
        <taxon>Chordata</taxon>
        <taxon>Craniata</taxon>
        <taxon>Vertebrata</taxon>
        <taxon>Euteleostomi</taxon>
        <taxon>Lepidosauria</taxon>
        <taxon>Squamata</taxon>
        <taxon>Bifurcata</taxon>
        <taxon>Unidentata</taxon>
        <taxon>Episquamata</taxon>
        <taxon>Toxicofera</taxon>
        <taxon>Serpentes</taxon>
        <taxon>Colubroidea</taxon>
        <taxon>Colubridae</taxon>
        <taxon>Colubrinae</taxon>
        <taxon>Pantherophis</taxon>
    </lineage>
</organism>
<sequence>MPRVRGRGESPPRVCLSAPGEFISLFPGCGGRNDGIEARSGVVSPSERGINMDQVAEEDVDPSLSPPLSQGTFEEIWTSQFVDPFWESKMMAPTQQDITSFPAEGNSSMDQTNFGLLAPTAGSPLATVAEGYTVGEDLTIIQDLAFSGDLLHPPKDYGTGESCVFPPTEDYPGHFDFNLEFEQSGTAKSVTYTFSPLLNKLFCQMGKTCKVLVKMSGAPPLGSVVRAMAVYKRSEHMAEVVRRCPHHERNQDHNDGVTPADHLIRVEGNPQTHYYRDPATNRHSVLVPYQKPQVGMACTIILYNYMCNSSCMGGMNRRPIQTILTLETAQGEVLGRRCFEVRVCACPGRDRRSEEFTFQQKAKSSETTKKAPSQGQRPGAPSRRPAQIPPEDDEAECESGCGSEPEVYKLVTRNRRHYNILKEILEGLECKEAQQRENTEGCKSGKSILKSRKRGAKLPSPHQKKVRVKDETLDSN</sequence>
<keyword evidence="10 14" id="KW-0010">Activator</keyword>
<evidence type="ECO:0000259" key="16">
    <source>
        <dbReference type="Pfam" id="PF00870"/>
    </source>
</evidence>
<keyword evidence="9 14" id="KW-0238">DNA-binding</keyword>
<keyword evidence="7 14" id="KW-0862">Zinc</keyword>
<comment type="function">
    <text evidence="14">Multifunctional transcription factor that induces cell cycle arrest, DNA repair or apoptosis upon binding to its target DNA sequence. Acts as a tumor suppressor in many tumor types; induces growth arrest or apoptosis depending on the physiological circumstances and cell type. Negatively regulates cell division by controlling expression of a set of genes required for this process. One of the activated genes is an inhibitor of cyclin-dependent kinases. Apoptosis induction seems to be mediated either by stimulation of BAX and FAS antigen expression, or by repression of Bcl-2 expression.</text>
</comment>
<keyword evidence="11 14" id="KW-0804">Transcription</keyword>
<keyword evidence="8 14" id="KW-0805">Transcription regulation</keyword>
<comment type="similarity">
    <text evidence="1 14">Belongs to the p53 family.</text>
</comment>
<evidence type="ECO:0000256" key="12">
    <source>
        <dbReference type="ARBA" id="ARBA00023242"/>
    </source>
</evidence>
<evidence type="ECO:0000256" key="14">
    <source>
        <dbReference type="RuleBase" id="RU003304"/>
    </source>
</evidence>
<proteinExistence type="inferred from homology"/>
<keyword evidence="4" id="KW-0597">Phosphoprotein</keyword>
<keyword evidence="17" id="KW-1185">Reference proteome</keyword>
<dbReference type="InterPro" id="IPR008967">
    <property type="entry name" value="p53-like_TF_DNA-bd_sf"/>
</dbReference>
<comment type="subunit">
    <text evidence="14">Binds DNA as a homotetramer.</text>
</comment>
<evidence type="ECO:0000256" key="8">
    <source>
        <dbReference type="ARBA" id="ARBA00023015"/>
    </source>
</evidence>
<keyword evidence="6 14" id="KW-0479">Metal-binding</keyword>
<dbReference type="Proteomes" id="UP001652622">
    <property type="component" value="Unplaced"/>
</dbReference>
<evidence type="ECO:0000256" key="13">
    <source>
        <dbReference type="ARBA" id="ARBA00023306"/>
    </source>
</evidence>
<dbReference type="GeneID" id="117657734"/>
<dbReference type="RefSeq" id="XP_060541235.1">
    <property type="nucleotide sequence ID" value="XM_060685252.1"/>
</dbReference>
<evidence type="ECO:0000256" key="11">
    <source>
        <dbReference type="ARBA" id="ARBA00023163"/>
    </source>
</evidence>
<evidence type="ECO:0000256" key="4">
    <source>
        <dbReference type="ARBA" id="ARBA00022553"/>
    </source>
</evidence>
<dbReference type="CDD" id="cd08367">
    <property type="entry name" value="P53"/>
    <property type="match status" value="1"/>
</dbReference>
<dbReference type="Gene3D" id="2.60.40.720">
    <property type="match status" value="1"/>
</dbReference>
<gene>
    <name evidence="18" type="primary">TP53</name>
</gene>
<keyword evidence="13 14" id="KW-0131">Cell cycle</keyword>
<accession>A0ABM3YYN1</accession>
<feature type="domain" description="p53 DNA-binding" evidence="16">
    <location>
        <begin position="168"/>
        <end position="355"/>
    </location>
</feature>
<evidence type="ECO:0000313" key="18">
    <source>
        <dbReference type="RefSeq" id="XP_060541235.1"/>
    </source>
</evidence>
<protein>
    <recommendedName>
        <fullName evidence="2 14">Cellular tumor antigen p53</fullName>
    </recommendedName>
</protein>
<name>A0ABM3YYN1_PANGU</name>
<evidence type="ECO:0000256" key="7">
    <source>
        <dbReference type="ARBA" id="ARBA00022833"/>
    </source>
</evidence>
<dbReference type="PANTHER" id="PTHR11447">
    <property type="entry name" value="CELLULAR TUMOR ANTIGEN P53"/>
    <property type="match status" value="1"/>
</dbReference>
<keyword evidence="5 14" id="KW-0053">Apoptosis</keyword>
<feature type="region of interest" description="Disordered" evidence="15">
    <location>
        <begin position="355"/>
        <end position="401"/>
    </location>
</feature>
<dbReference type="PRINTS" id="PR00386">
    <property type="entry name" value="P53SUPPRESSR"/>
</dbReference>